<comment type="caution">
    <text evidence="1">The sequence shown here is derived from an EMBL/GenBank/DDBJ whole genome shotgun (WGS) entry which is preliminary data.</text>
</comment>
<protein>
    <recommendedName>
        <fullName evidence="3">Peptidase S24/S26A/S26B/S26C domain-containing protein</fullName>
    </recommendedName>
</protein>
<reference evidence="2" key="1">
    <citation type="journal article" date="2019" name="Int. J. Syst. Evol. Microbiol.">
        <title>The Global Catalogue of Microorganisms (GCM) 10K type strain sequencing project: providing services to taxonomists for standard genome sequencing and annotation.</title>
        <authorList>
            <consortium name="The Broad Institute Genomics Platform"/>
            <consortium name="The Broad Institute Genome Sequencing Center for Infectious Disease"/>
            <person name="Wu L."/>
            <person name="Ma J."/>
        </authorList>
    </citation>
    <scope>NUCLEOTIDE SEQUENCE [LARGE SCALE GENOMIC DNA]</scope>
    <source>
        <strain evidence="2">CGMCC 1.15643</strain>
    </source>
</reference>
<evidence type="ECO:0000313" key="1">
    <source>
        <dbReference type="EMBL" id="MFC5291491.1"/>
    </source>
</evidence>
<keyword evidence="2" id="KW-1185">Reference proteome</keyword>
<dbReference type="Gene3D" id="2.10.109.10">
    <property type="entry name" value="Umud Fragment, subunit A"/>
    <property type="match status" value="1"/>
</dbReference>
<evidence type="ECO:0008006" key="3">
    <source>
        <dbReference type="Google" id="ProtNLM"/>
    </source>
</evidence>
<dbReference type="Proteomes" id="UP001595976">
    <property type="component" value="Unassembled WGS sequence"/>
</dbReference>
<dbReference type="InterPro" id="IPR036286">
    <property type="entry name" value="LexA/Signal_pep-like_sf"/>
</dbReference>
<dbReference type="RefSeq" id="WP_260349691.1">
    <property type="nucleotide sequence ID" value="NZ_JAOAOS010000026.1"/>
</dbReference>
<evidence type="ECO:0000313" key="2">
    <source>
        <dbReference type="Proteomes" id="UP001595976"/>
    </source>
</evidence>
<gene>
    <name evidence="1" type="ORF">ACFPK2_00625</name>
</gene>
<dbReference type="SUPFAM" id="SSF51306">
    <property type="entry name" value="LexA/Signal peptidase"/>
    <property type="match status" value="1"/>
</dbReference>
<sequence>MNTTTLTRFRNDEERGGTLALATLSAVSQHTGIPLPAEARGDLAEQGAFKEPEAIPYRSEMGDARAELVAAYLKQHPSLFAMTVRARTLEYRGIKPGDVLIMDMNAQPLAGDVVVAQFYDWQSPQQAETVLRLYMPPVLMTAGIEGGEIERPRLIEDRSVGIKGVMLVSLGGRQGRMAA</sequence>
<dbReference type="EMBL" id="JBHSLI010000001">
    <property type="protein sequence ID" value="MFC5291491.1"/>
    <property type="molecule type" value="Genomic_DNA"/>
</dbReference>
<accession>A0ABW0EXS8</accession>
<name>A0ABW0EXS8_9HYPH</name>
<proteinExistence type="predicted"/>
<organism evidence="1 2">
    <name type="scientific">Bosea minatitlanensis</name>
    <dbReference type="NCBI Taxonomy" id="128782"/>
    <lineage>
        <taxon>Bacteria</taxon>
        <taxon>Pseudomonadati</taxon>
        <taxon>Pseudomonadota</taxon>
        <taxon>Alphaproteobacteria</taxon>
        <taxon>Hyphomicrobiales</taxon>
        <taxon>Boseaceae</taxon>
        <taxon>Bosea</taxon>
    </lineage>
</organism>